<dbReference type="InterPro" id="IPR050150">
    <property type="entry name" value="IgV_Light_Chain"/>
</dbReference>
<name>A0A7L4JHB8_9PASS</name>
<evidence type="ECO:0000313" key="1">
    <source>
        <dbReference type="EMBL" id="NXY40209.1"/>
    </source>
</evidence>
<keyword evidence="2" id="KW-1185">Reference proteome</keyword>
<sequence>AILTANVGETTKITCSGSSYGNYSWFQQKVPDSGPVTVIYQNDKRLKKSGRHLGMPSLFFGSTSGTTGTLTITEVQ</sequence>
<feature type="non-terminal residue" evidence="1">
    <location>
        <position position="1"/>
    </location>
</feature>
<feature type="non-terminal residue" evidence="1">
    <location>
        <position position="76"/>
    </location>
</feature>
<organism evidence="1 2">
    <name type="scientific">Pomatorhinus ruficollis</name>
    <name type="common">streak-breasted scimitar babbler</name>
    <dbReference type="NCBI Taxonomy" id="932028"/>
    <lineage>
        <taxon>Eukaryota</taxon>
        <taxon>Metazoa</taxon>
        <taxon>Chordata</taxon>
        <taxon>Craniata</taxon>
        <taxon>Vertebrata</taxon>
        <taxon>Euteleostomi</taxon>
        <taxon>Archelosauria</taxon>
        <taxon>Archosauria</taxon>
        <taxon>Dinosauria</taxon>
        <taxon>Saurischia</taxon>
        <taxon>Theropoda</taxon>
        <taxon>Coelurosauria</taxon>
        <taxon>Aves</taxon>
        <taxon>Neognathae</taxon>
        <taxon>Neoaves</taxon>
        <taxon>Telluraves</taxon>
        <taxon>Australaves</taxon>
        <taxon>Passeriformes</taxon>
        <taxon>Sylvioidea</taxon>
        <taxon>Timaliidae</taxon>
        <taxon>Pomatorhinus</taxon>
    </lineage>
</organism>
<dbReference type="AlphaFoldDB" id="A0A7L4JHB8"/>
<dbReference type="PANTHER" id="PTHR23267">
    <property type="entry name" value="IMMUNOGLOBULIN LIGHT CHAIN"/>
    <property type="match status" value="1"/>
</dbReference>
<accession>A0A7L4JHB8</accession>
<dbReference type="SUPFAM" id="SSF48726">
    <property type="entry name" value="Immunoglobulin"/>
    <property type="match status" value="1"/>
</dbReference>
<comment type="caution">
    <text evidence="1">The sequence shown here is derived from an EMBL/GenBank/DDBJ whole genome shotgun (WGS) entry which is preliminary data.</text>
</comment>
<reference evidence="1 2" key="1">
    <citation type="submission" date="2020-02" db="EMBL/GenBank/DDBJ databases">
        <title>Bird 10,000 Genomes (B10K) Project - Family phase.</title>
        <authorList>
            <person name="Zhang G."/>
        </authorList>
    </citation>
    <scope>NUCLEOTIDE SEQUENCE [LARGE SCALE GENOMIC DNA]</scope>
    <source>
        <strain evidence="1">B10K-IZ-033-81</strain>
        <tissue evidence="1">Muscle</tissue>
    </source>
</reference>
<dbReference type="InterPro" id="IPR036179">
    <property type="entry name" value="Ig-like_dom_sf"/>
</dbReference>
<dbReference type="EMBL" id="VZSW01014377">
    <property type="protein sequence ID" value="NXY40209.1"/>
    <property type="molecule type" value="Genomic_DNA"/>
</dbReference>
<evidence type="ECO:0000313" key="2">
    <source>
        <dbReference type="Proteomes" id="UP000572837"/>
    </source>
</evidence>
<gene>
    <name evidence="1" type="primary">Lv1_3</name>
    <name evidence="1" type="ORF">PORRUF_R04036</name>
</gene>
<dbReference type="Proteomes" id="UP000572837">
    <property type="component" value="Unassembled WGS sequence"/>
</dbReference>
<dbReference type="InterPro" id="IPR013783">
    <property type="entry name" value="Ig-like_fold"/>
</dbReference>
<dbReference type="Gene3D" id="2.60.40.10">
    <property type="entry name" value="Immunoglobulins"/>
    <property type="match status" value="1"/>
</dbReference>
<protein>
    <submittedName>
        <fullName evidence="1">LV1 protein</fullName>
    </submittedName>
</protein>
<proteinExistence type="predicted"/>